<comment type="caution">
    <text evidence="1">The sequence shown here is derived from an EMBL/GenBank/DDBJ whole genome shotgun (WGS) entry which is preliminary data.</text>
</comment>
<proteinExistence type="predicted"/>
<keyword evidence="2" id="KW-1185">Reference proteome</keyword>
<name>A0ABD1RSV4_9LAMI</name>
<sequence>MAECYFIVRESLPNTHTELDISGFILEGLGLNGLRLYLHSQIERLRLTSLEFIHMTSDTWKYHVGLPCLPGVPRGLAEYRGVTIVSQVGVDIYVGDGPCFSWYTKFYGRYLSEVLLHWRSKLQGGRITVGKVLKRSVTPWEKQVARWSSFSGRGTCAKHCSMEGAGCKVADSQWERHLCEVLLHGRSKLQGG</sequence>
<organism evidence="1 2">
    <name type="scientific">Abeliophyllum distichum</name>
    <dbReference type="NCBI Taxonomy" id="126358"/>
    <lineage>
        <taxon>Eukaryota</taxon>
        <taxon>Viridiplantae</taxon>
        <taxon>Streptophyta</taxon>
        <taxon>Embryophyta</taxon>
        <taxon>Tracheophyta</taxon>
        <taxon>Spermatophyta</taxon>
        <taxon>Magnoliopsida</taxon>
        <taxon>eudicotyledons</taxon>
        <taxon>Gunneridae</taxon>
        <taxon>Pentapetalae</taxon>
        <taxon>asterids</taxon>
        <taxon>lamiids</taxon>
        <taxon>Lamiales</taxon>
        <taxon>Oleaceae</taxon>
        <taxon>Forsythieae</taxon>
        <taxon>Abeliophyllum</taxon>
    </lineage>
</organism>
<evidence type="ECO:0000313" key="2">
    <source>
        <dbReference type="Proteomes" id="UP001604336"/>
    </source>
</evidence>
<accession>A0ABD1RSV4</accession>
<dbReference type="AlphaFoldDB" id="A0ABD1RSV4"/>
<dbReference type="EMBL" id="JBFOLK010000008">
    <property type="protein sequence ID" value="KAL2491500.1"/>
    <property type="molecule type" value="Genomic_DNA"/>
</dbReference>
<gene>
    <name evidence="1" type="ORF">Adt_27128</name>
</gene>
<dbReference type="Proteomes" id="UP001604336">
    <property type="component" value="Unassembled WGS sequence"/>
</dbReference>
<protein>
    <submittedName>
        <fullName evidence="1">Uncharacterized protein</fullName>
    </submittedName>
</protein>
<evidence type="ECO:0000313" key="1">
    <source>
        <dbReference type="EMBL" id="KAL2491500.1"/>
    </source>
</evidence>
<reference evidence="2" key="1">
    <citation type="submission" date="2024-07" db="EMBL/GenBank/DDBJ databases">
        <title>Two chromosome-level genome assemblies of Korean endemic species Abeliophyllum distichum and Forsythia ovata (Oleaceae).</title>
        <authorList>
            <person name="Jang H."/>
        </authorList>
    </citation>
    <scope>NUCLEOTIDE SEQUENCE [LARGE SCALE GENOMIC DNA]</scope>
</reference>